<evidence type="ECO:0000256" key="1">
    <source>
        <dbReference type="SAM" id="Phobius"/>
    </source>
</evidence>
<proteinExistence type="predicted"/>
<evidence type="ECO:0000313" key="2">
    <source>
        <dbReference type="EMBL" id="KIJ31922.1"/>
    </source>
</evidence>
<evidence type="ECO:0000313" key="3">
    <source>
        <dbReference type="Proteomes" id="UP000054279"/>
    </source>
</evidence>
<keyword evidence="1" id="KW-0812">Transmembrane</keyword>
<feature type="transmembrane region" description="Helical" evidence="1">
    <location>
        <begin position="356"/>
        <end position="375"/>
    </location>
</feature>
<dbReference type="HOGENOM" id="CLU_678210_0_0_1"/>
<accession>A0A0C9URW9</accession>
<dbReference type="EMBL" id="KN837234">
    <property type="protein sequence ID" value="KIJ31922.1"/>
    <property type="molecule type" value="Genomic_DNA"/>
</dbReference>
<dbReference type="AlphaFoldDB" id="A0A0C9URW9"/>
<reference evidence="2 3" key="1">
    <citation type="submission" date="2014-06" db="EMBL/GenBank/DDBJ databases">
        <title>Evolutionary Origins and Diversification of the Mycorrhizal Mutualists.</title>
        <authorList>
            <consortium name="DOE Joint Genome Institute"/>
            <consortium name="Mycorrhizal Genomics Consortium"/>
            <person name="Kohler A."/>
            <person name="Kuo A."/>
            <person name="Nagy L.G."/>
            <person name="Floudas D."/>
            <person name="Copeland A."/>
            <person name="Barry K.W."/>
            <person name="Cichocki N."/>
            <person name="Veneault-Fourrey C."/>
            <person name="LaButti K."/>
            <person name="Lindquist E.A."/>
            <person name="Lipzen A."/>
            <person name="Lundell T."/>
            <person name="Morin E."/>
            <person name="Murat C."/>
            <person name="Riley R."/>
            <person name="Ohm R."/>
            <person name="Sun H."/>
            <person name="Tunlid A."/>
            <person name="Henrissat B."/>
            <person name="Grigoriev I.V."/>
            <person name="Hibbett D.S."/>
            <person name="Martin F."/>
        </authorList>
    </citation>
    <scope>NUCLEOTIDE SEQUENCE [LARGE SCALE GENOMIC DNA]</scope>
    <source>
        <strain evidence="2 3">SS14</strain>
    </source>
</reference>
<name>A0A0C9URW9_SPHS4</name>
<gene>
    <name evidence="2" type="ORF">M422DRAFT_53149</name>
</gene>
<organism evidence="2 3">
    <name type="scientific">Sphaerobolus stellatus (strain SS14)</name>
    <dbReference type="NCBI Taxonomy" id="990650"/>
    <lineage>
        <taxon>Eukaryota</taxon>
        <taxon>Fungi</taxon>
        <taxon>Dikarya</taxon>
        <taxon>Basidiomycota</taxon>
        <taxon>Agaricomycotina</taxon>
        <taxon>Agaricomycetes</taxon>
        <taxon>Phallomycetidae</taxon>
        <taxon>Geastrales</taxon>
        <taxon>Sphaerobolaceae</taxon>
        <taxon>Sphaerobolus</taxon>
    </lineage>
</organism>
<dbReference type="Proteomes" id="UP000054279">
    <property type="component" value="Unassembled WGS sequence"/>
</dbReference>
<protein>
    <submittedName>
        <fullName evidence="2">Uncharacterized protein</fullName>
    </submittedName>
</protein>
<keyword evidence="1" id="KW-0472">Membrane</keyword>
<keyword evidence="3" id="KW-1185">Reference proteome</keyword>
<sequence length="406" mass="45586">MTLPSRCLSRCLSRSLLSTLPSFWGLTLSRCLSGCHSPGVTLDSGCHTHDSSLPVPLPVPLPLSPLNAAFPLGSHPLPVSLWVSLPRCHSHCSPIVTMGVSGYSTYRETCKHPITGNVIKGFLIDRRRLEEHQRQDAVRGILISNSPELSTEALEAEREEQRREERHRAEQELILANLQAKFTTLSIGEENIPYSFSIPSVLREPPQGISIPEPLMQKLESIDLQAALLLGESMTIRSMIIEGIRKDPTVQCFQPANKWLEKSPLFPGESIITRLRNMYNALNAFHIEASDPADKIRDGIQRNILNELELLLLQEKAWNTHSSSWTASPVQPMPDNLIYYNTEHFFHKPMANVDPLLVFAVFCIVLVNIFSHVAHNTCNFIMQFMKAMVRTALARNQEASIPPHQQ</sequence>
<keyword evidence="1" id="KW-1133">Transmembrane helix</keyword>